<dbReference type="AlphaFoldDB" id="A0AAV7PD34"/>
<proteinExistence type="predicted"/>
<comment type="caution">
    <text evidence="1">The sequence shown here is derived from an EMBL/GenBank/DDBJ whole genome shotgun (WGS) entry which is preliminary data.</text>
</comment>
<dbReference type="EMBL" id="JANPWB010000011">
    <property type="protein sequence ID" value="KAJ1126060.1"/>
    <property type="molecule type" value="Genomic_DNA"/>
</dbReference>
<gene>
    <name evidence="1" type="ORF">NDU88_004473</name>
</gene>
<organism evidence="1 2">
    <name type="scientific">Pleurodeles waltl</name>
    <name type="common">Iberian ribbed newt</name>
    <dbReference type="NCBI Taxonomy" id="8319"/>
    <lineage>
        <taxon>Eukaryota</taxon>
        <taxon>Metazoa</taxon>
        <taxon>Chordata</taxon>
        <taxon>Craniata</taxon>
        <taxon>Vertebrata</taxon>
        <taxon>Euteleostomi</taxon>
        <taxon>Amphibia</taxon>
        <taxon>Batrachia</taxon>
        <taxon>Caudata</taxon>
        <taxon>Salamandroidea</taxon>
        <taxon>Salamandridae</taxon>
        <taxon>Pleurodelinae</taxon>
        <taxon>Pleurodeles</taxon>
    </lineage>
</organism>
<keyword evidence="2" id="KW-1185">Reference proteome</keyword>
<reference evidence="1" key="1">
    <citation type="journal article" date="2022" name="bioRxiv">
        <title>Sequencing and chromosome-scale assembly of the giantPleurodeles waltlgenome.</title>
        <authorList>
            <person name="Brown T."/>
            <person name="Elewa A."/>
            <person name="Iarovenko S."/>
            <person name="Subramanian E."/>
            <person name="Araus A.J."/>
            <person name="Petzold A."/>
            <person name="Susuki M."/>
            <person name="Suzuki K.-i.T."/>
            <person name="Hayashi T."/>
            <person name="Toyoda A."/>
            <person name="Oliveira C."/>
            <person name="Osipova E."/>
            <person name="Leigh N.D."/>
            <person name="Simon A."/>
            <person name="Yun M.H."/>
        </authorList>
    </citation>
    <scope>NUCLEOTIDE SEQUENCE</scope>
    <source>
        <strain evidence="1">20211129_DDA</strain>
        <tissue evidence="1">Liver</tissue>
    </source>
</reference>
<accession>A0AAV7PD34</accession>
<evidence type="ECO:0000313" key="1">
    <source>
        <dbReference type="EMBL" id="KAJ1126060.1"/>
    </source>
</evidence>
<evidence type="ECO:0000313" key="2">
    <source>
        <dbReference type="Proteomes" id="UP001066276"/>
    </source>
</evidence>
<protein>
    <submittedName>
        <fullName evidence="1">Uncharacterized protein</fullName>
    </submittedName>
</protein>
<sequence>MAPRLLAVSMRLQFIQLKYFCRVYYSLLRLIRRKAEAGIEESEQGNVQHLVSAPVRNKKRPELRYAALNSAVLIVFIACLKTKAIKKRPELSYAALNSAVLDVISLASGLRDHEAHKTPPKKHLLIGESDLAGRPTFIDVPWN</sequence>
<dbReference type="Proteomes" id="UP001066276">
    <property type="component" value="Chromosome 7"/>
</dbReference>
<name>A0AAV7PD34_PLEWA</name>